<name>A0AAV2K2A0_KNICA</name>
<reference evidence="2 3" key="1">
    <citation type="submission" date="2024-04" db="EMBL/GenBank/DDBJ databases">
        <authorList>
            <person name="Waldvogel A.-M."/>
            <person name="Schoenle A."/>
        </authorList>
    </citation>
    <scope>NUCLEOTIDE SEQUENCE [LARGE SCALE GENOMIC DNA]</scope>
</reference>
<feature type="region of interest" description="Disordered" evidence="1">
    <location>
        <begin position="1"/>
        <end position="29"/>
    </location>
</feature>
<sequence length="128" mass="13784">MGQVLVETQRPPPSRLGPRHAPASAPATSDIIEPGECHLCSPSPPPLLFLHHPVNRAALLSAPRPLRLSMREFILSANHRQGVANDPDVPIAEINTRTLCKLGAPVHADRGHRASVGLISVNSFTLMF</sequence>
<evidence type="ECO:0000313" key="3">
    <source>
        <dbReference type="Proteomes" id="UP001497482"/>
    </source>
</evidence>
<organism evidence="2 3">
    <name type="scientific">Knipowitschia caucasica</name>
    <name type="common">Caucasian dwarf goby</name>
    <name type="synonym">Pomatoschistus caucasicus</name>
    <dbReference type="NCBI Taxonomy" id="637954"/>
    <lineage>
        <taxon>Eukaryota</taxon>
        <taxon>Metazoa</taxon>
        <taxon>Chordata</taxon>
        <taxon>Craniata</taxon>
        <taxon>Vertebrata</taxon>
        <taxon>Euteleostomi</taxon>
        <taxon>Actinopterygii</taxon>
        <taxon>Neopterygii</taxon>
        <taxon>Teleostei</taxon>
        <taxon>Neoteleostei</taxon>
        <taxon>Acanthomorphata</taxon>
        <taxon>Gobiaria</taxon>
        <taxon>Gobiiformes</taxon>
        <taxon>Gobioidei</taxon>
        <taxon>Gobiidae</taxon>
        <taxon>Gobiinae</taxon>
        <taxon>Knipowitschia</taxon>
    </lineage>
</organism>
<proteinExistence type="predicted"/>
<evidence type="ECO:0000256" key="1">
    <source>
        <dbReference type="SAM" id="MobiDB-lite"/>
    </source>
</evidence>
<gene>
    <name evidence="2" type="ORF">KC01_LOCUS14424</name>
</gene>
<dbReference type="Proteomes" id="UP001497482">
    <property type="component" value="Chromosome 16"/>
</dbReference>
<evidence type="ECO:0000313" key="2">
    <source>
        <dbReference type="EMBL" id="CAL1584030.1"/>
    </source>
</evidence>
<accession>A0AAV2K2A0</accession>
<dbReference type="AlphaFoldDB" id="A0AAV2K2A0"/>
<protein>
    <submittedName>
        <fullName evidence="2">Uncharacterized protein</fullName>
    </submittedName>
</protein>
<dbReference type="EMBL" id="OZ035838">
    <property type="protein sequence ID" value="CAL1584030.1"/>
    <property type="molecule type" value="Genomic_DNA"/>
</dbReference>
<keyword evidence="3" id="KW-1185">Reference proteome</keyword>